<dbReference type="InterPro" id="IPR014710">
    <property type="entry name" value="RmlC-like_jellyroll"/>
</dbReference>
<comment type="similarity">
    <text evidence="4">Belongs to the mannose-6-phosphate isomerase type 1 family.</text>
</comment>
<sequence>MRIVEDDAFLSVSIAKQKEVDSDEEKDDLEIIKEIQKKVFVKQKAAEAPKFRCAFVPVEDEKPSSQLRQVHESCLDSATQPRSLQGNCSPPRRTRHDSDSNKDHSPSKARAIHGKGYDSGLLNFITYKCPFRLITGYNFLLDCSPPRRTRHDSDSNKDHSPSRARPIRGKRYDSGLLNFITYKCPFRLITGYNFLLDCSPPRRTRHDSDSDRDHSPSKARAIRGKRYDSASDRLSVRKRQRHDSSQSPSRYSARKRHDSDQSPIRTKKGRKGRSQTDSGSDYSPLRIPRQIKDQKRIKKEDGELLFFLASHCIILKHANLFRWLVCNLHEILKRSQRKYGYVRQNLRKRLFVVNRSRKAPLTRTANDEQMNKYLKGVIHEDDPMSTFLLKKKKNEAIDRGELVYPQYQGECPPNRFGIRPGYRWDGVDRSNGFEGRIMFKLQCVVQNYDWGKSGFDSEVAKLIKEGGHIENIDPGKPYAELWMGVHPNGPSKIFETGEKLSTKISDNVKLVATHEQGSLQFLFKVLSVKKALSIQSHPSKEQAVLLHEKDPINYPDANHKPEMAIALTEFQLLCGFRPPEEIYSNLTGSPELLKLISEDDCDISYLNILKFGSEEEKRCLLKQLFTKIWKSPQIKISEAVTNLIERIKKGMCYILLGVLFYCSNLESIRYFDFSDKSEVSQLMIKLNDEFPGGDVGVFAPLLLNYFKLQPGEATFLGPNQPHAYLYGDCIECMACSDNTIRAGLTPKFKDIATLCDNMEYTMSGPPIFPHKDIVNGLRLYDPPVAEFAVQAIKQVMKVTETNAKKHKQKRVLNTDGQLINCGTSHKREYCGNTSTLDKAVKRALMTVIADSLRRSDEIEWVNQDIEKELTEPRFSLKESTSDTMCQDSFLVDVTDDQLKQDLMNWNILSTGGSFEVNDEDLCQRLASCLYLEKKIKSMKGPEQLIEHEQKRIVGAIGQCINVLENHDFKFTSFHLNLPTQDLDVIAEENKRMKKILTMVAFNLDPFFQRNIYNTTGVYECVFPLGTQDIHKNATLLYAIDGNYNAFFDRFNHGVSVNGDGICLPNCICMSRTSTYNVNPFHLAAAYGQTKFVKELYYPGTRVSTDLLEHYHESPLSFAVHNGNMEMVKMIHDWRLVEPTRDVPQAFREAVDQNNLPMLNYLWSFFPNSSYLLDRKSLETHPLNTPLHRAANNGNLECVKFLCKYAPEAVYLPDFCGDLPIYCAIERGHHAVINFFITKFPDSVHPTALKAAIIGNQISLAKKLFLSLVAKDIEYISPVDFAIRCRSFHLAEYFLKSYISRQLVGVTMYCQNIQIYLKNRLTLICDKCN</sequence>
<evidence type="ECO:0000256" key="5">
    <source>
        <dbReference type="ARBA" id="ARBA00011956"/>
    </source>
</evidence>
<comment type="cofactor">
    <cofactor evidence="2">
        <name>Zn(2+)</name>
        <dbReference type="ChEBI" id="CHEBI:29105"/>
    </cofactor>
</comment>
<dbReference type="InterPro" id="IPR046457">
    <property type="entry name" value="PMI_typeI_cat"/>
</dbReference>
<feature type="compositionally biased region" description="Basic and acidic residues" evidence="12">
    <location>
        <begin position="225"/>
        <end position="235"/>
    </location>
</feature>
<dbReference type="InterPro" id="IPR046458">
    <property type="entry name" value="PMI_typeI_hel"/>
</dbReference>
<evidence type="ECO:0000256" key="8">
    <source>
        <dbReference type="ARBA" id="ARBA00023235"/>
    </source>
</evidence>
<comment type="pathway">
    <text evidence="3 11">Nucleotide-sugar biosynthesis; GDP-alpha-D-mannose biosynthesis; alpha-D-mannose 1-phosphate from D-fructose 6-phosphate: step 1/2.</text>
</comment>
<dbReference type="Gene3D" id="1.10.441.10">
    <property type="entry name" value="Phosphomannose Isomerase, domain 2"/>
    <property type="match status" value="1"/>
</dbReference>
<dbReference type="InterPro" id="IPR036770">
    <property type="entry name" value="Ankyrin_rpt-contain_sf"/>
</dbReference>
<evidence type="ECO:0000256" key="1">
    <source>
        <dbReference type="ARBA" id="ARBA00000757"/>
    </source>
</evidence>
<dbReference type="UniPathway" id="UPA00126">
    <property type="reaction ID" value="UER00423"/>
</dbReference>
<dbReference type="PROSITE" id="PS00966">
    <property type="entry name" value="PMI_I_2"/>
    <property type="match status" value="1"/>
</dbReference>
<dbReference type="PROSITE" id="PS00965">
    <property type="entry name" value="PMI_I_1"/>
    <property type="match status" value="1"/>
</dbReference>
<organism evidence="15 16">
    <name type="scientific">Heterorhabditis bacteriophora</name>
    <name type="common">Entomopathogenic nematode worm</name>
    <dbReference type="NCBI Taxonomy" id="37862"/>
    <lineage>
        <taxon>Eukaryota</taxon>
        <taxon>Metazoa</taxon>
        <taxon>Ecdysozoa</taxon>
        <taxon>Nematoda</taxon>
        <taxon>Chromadorea</taxon>
        <taxon>Rhabditida</taxon>
        <taxon>Rhabditina</taxon>
        <taxon>Rhabditomorpha</taxon>
        <taxon>Strongyloidea</taxon>
        <taxon>Heterorhabditidae</taxon>
        <taxon>Heterorhabditis</taxon>
    </lineage>
</organism>
<dbReference type="CDD" id="cd07011">
    <property type="entry name" value="cupin_PMI_type_I_N"/>
    <property type="match status" value="1"/>
</dbReference>
<dbReference type="SMART" id="SM00248">
    <property type="entry name" value="ANK"/>
    <property type="match status" value="5"/>
</dbReference>
<proteinExistence type="inferred from homology"/>
<dbReference type="InterPro" id="IPR011051">
    <property type="entry name" value="RmlC_Cupin_sf"/>
</dbReference>
<evidence type="ECO:0000259" key="13">
    <source>
        <dbReference type="Pfam" id="PF20511"/>
    </source>
</evidence>
<dbReference type="Gene3D" id="1.25.40.20">
    <property type="entry name" value="Ankyrin repeat-containing domain"/>
    <property type="match status" value="1"/>
</dbReference>
<comment type="catalytic activity">
    <reaction evidence="1">
        <text>D-mannose 6-phosphate = D-fructose 6-phosphate</text>
        <dbReference type="Rhea" id="RHEA:12356"/>
        <dbReference type="ChEBI" id="CHEBI:58735"/>
        <dbReference type="ChEBI" id="CHEBI:61527"/>
        <dbReference type="EC" id="5.3.1.8"/>
    </reaction>
</comment>
<dbReference type="SUPFAM" id="SSF51182">
    <property type="entry name" value="RmlC-like cupins"/>
    <property type="match status" value="1"/>
</dbReference>
<dbReference type="GO" id="GO:0004476">
    <property type="term" value="F:mannose-6-phosphate isomerase activity"/>
    <property type="evidence" value="ECO:0007669"/>
    <property type="project" value="UniProtKB-EC"/>
</dbReference>
<keyword evidence="8" id="KW-0413">Isomerase</keyword>
<accession>A0A1I7XUZ2</accession>
<reference evidence="16" key="1">
    <citation type="submission" date="2016-11" db="UniProtKB">
        <authorList>
            <consortium name="WormBaseParasite"/>
        </authorList>
    </citation>
    <scope>IDENTIFICATION</scope>
</reference>
<evidence type="ECO:0000256" key="10">
    <source>
        <dbReference type="ARBA" id="ARBA00030762"/>
    </source>
</evidence>
<keyword evidence="15" id="KW-1185">Reference proteome</keyword>
<dbReference type="Pfam" id="PF20512">
    <property type="entry name" value="PMI_typeI_hel"/>
    <property type="match status" value="1"/>
</dbReference>
<evidence type="ECO:0000313" key="16">
    <source>
        <dbReference type="WBParaSite" id="Hba_21640"/>
    </source>
</evidence>
<dbReference type="GO" id="GO:0005829">
    <property type="term" value="C:cytosol"/>
    <property type="evidence" value="ECO:0007669"/>
    <property type="project" value="TreeGrafter"/>
</dbReference>
<feature type="compositionally biased region" description="Basic and acidic residues" evidence="12">
    <location>
        <begin position="151"/>
        <end position="161"/>
    </location>
</feature>
<evidence type="ECO:0000313" key="15">
    <source>
        <dbReference type="Proteomes" id="UP000095283"/>
    </source>
</evidence>
<feature type="compositionally biased region" description="Basic and acidic residues" evidence="12">
    <location>
        <begin position="206"/>
        <end position="216"/>
    </location>
</feature>
<dbReference type="InterPro" id="IPR002110">
    <property type="entry name" value="Ankyrin_rpt"/>
</dbReference>
<evidence type="ECO:0000256" key="3">
    <source>
        <dbReference type="ARBA" id="ARBA00004666"/>
    </source>
</evidence>
<dbReference type="PANTHER" id="PTHR10309:SF0">
    <property type="entry name" value="MANNOSE-6-PHOSPHATE ISOMERASE"/>
    <property type="match status" value="1"/>
</dbReference>
<feature type="region of interest" description="Disordered" evidence="12">
    <location>
        <begin position="147"/>
        <end position="169"/>
    </location>
</feature>
<dbReference type="EC" id="5.3.1.8" evidence="5"/>
<dbReference type="InterPro" id="IPR016305">
    <property type="entry name" value="Mannose-6-P_Isomerase"/>
</dbReference>
<feature type="compositionally biased region" description="Basic and acidic residues" evidence="12">
    <location>
        <begin position="96"/>
        <end position="106"/>
    </location>
</feature>
<evidence type="ECO:0000256" key="4">
    <source>
        <dbReference type="ARBA" id="ARBA00010772"/>
    </source>
</evidence>
<dbReference type="InterPro" id="IPR018050">
    <property type="entry name" value="Pmannose_isomerase-type1_CS"/>
</dbReference>
<feature type="compositionally biased region" description="Polar residues" evidence="12">
    <location>
        <begin position="76"/>
        <end position="88"/>
    </location>
</feature>
<evidence type="ECO:0000256" key="12">
    <source>
        <dbReference type="SAM" id="MobiDB-lite"/>
    </source>
</evidence>
<feature type="domain" description="Phosphomannose isomerase type I helical insertion" evidence="14">
    <location>
        <begin position="613"/>
        <end position="703"/>
    </location>
</feature>
<dbReference type="GO" id="GO:0005975">
    <property type="term" value="P:carbohydrate metabolic process"/>
    <property type="evidence" value="ECO:0007669"/>
    <property type="project" value="InterPro"/>
</dbReference>
<feature type="region of interest" description="Disordered" evidence="12">
    <location>
        <begin position="67"/>
        <end position="112"/>
    </location>
</feature>
<feature type="region of interest" description="Disordered" evidence="12">
    <location>
        <begin position="200"/>
        <end position="294"/>
    </location>
</feature>
<dbReference type="NCBIfam" id="TIGR00218">
    <property type="entry name" value="manA"/>
    <property type="match status" value="1"/>
</dbReference>
<evidence type="ECO:0000256" key="6">
    <source>
        <dbReference type="ARBA" id="ARBA00022723"/>
    </source>
</evidence>
<dbReference type="Pfam" id="PF12796">
    <property type="entry name" value="Ank_2"/>
    <property type="match status" value="1"/>
</dbReference>
<dbReference type="InterPro" id="IPR001250">
    <property type="entry name" value="Man6P_Isoase-1"/>
</dbReference>
<evidence type="ECO:0000256" key="9">
    <source>
        <dbReference type="ARBA" id="ARBA00029741"/>
    </source>
</evidence>
<dbReference type="PANTHER" id="PTHR10309">
    <property type="entry name" value="MANNOSE-6-PHOSPHATE ISOMERASE"/>
    <property type="match status" value="1"/>
</dbReference>
<name>A0A1I7XUZ2_HETBA</name>
<feature type="domain" description="Phosphomannose isomerase type I catalytic" evidence="13">
    <location>
        <begin position="438"/>
        <end position="578"/>
    </location>
</feature>
<dbReference type="Pfam" id="PF20511">
    <property type="entry name" value="PMI_typeI_cat"/>
    <property type="match status" value="1"/>
</dbReference>
<dbReference type="Proteomes" id="UP000095283">
    <property type="component" value="Unplaced"/>
</dbReference>
<protein>
    <recommendedName>
        <fullName evidence="5">mannose-6-phosphate isomerase</fullName>
        <ecNumber evidence="5">5.3.1.8</ecNumber>
    </recommendedName>
    <alternativeName>
        <fullName evidence="9">Phosphohexomutase</fullName>
    </alternativeName>
    <alternativeName>
        <fullName evidence="10">Phosphomannose isomerase</fullName>
    </alternativeName>
</protein>
<evidence type="ECO:0000259" key="14">
    <source>
        <dbReference type="Pfam" id="PF20512"/>
    </source>
</evidence>
<dbReference type="PRINTS" id="PR00714">
    <property type="entry name" value="MAN6PISMRASE"/>
</dbReference>
<evidence type="ECO:0000256" key="2">
    <source>
        <dbReference type="ARBA" id="ARBA00001947"/>
    </source>
</evidence>
<evidence type="ECO:0000256" key="11">
    <source>
        <dbReference type="RuleBase" id="RU004248"/>
    </source>
</evidence>
<keyword evidence="7" id="KW-0862">Zinc</keyword>
<dbReference type="GO" id="GO:0009298">
    <property type="term" value="P:GDP-mannose biosynthetic process"/>
    <property type="evidence" value="ECO:0007669"/>
    <property type="project" value="UniProtKB-UniPathway"/>
</dbReference>
<keyword evidence="6" id="KW-0479">Metal-binding</keyword>
<evidence type="ECO:0000256" key="7">
    <source>
        <dbReference type="ARBA" id="ARBA00022833"/>
    </source>
</evidence>
<dbReference type="GO" id="GO:0008270">
    <property type="term" value="F:zinc ion binding"/>
    <property type="evidence" value="ECO:0007669"/>
    <property type="project" value="InterPro"/>
</dbReference>
<dbReference type="Gene3D" id="2.60.120.10">
    <property type="entry name" value="Jelly Rolls"/>
    <property type="match status" value="2"/>
</dbReference>
<dbReference type="WBParaSite" id="Hba_21640">
    <property type="protein sequence ID" value="Hba_21640"/>
    <property type="gene ID" value="Hba_21640"/>
</dbReference>
<dbReference type="SUPFAM" id="SSF48403">
    <property type="entry name" value="Ankyrin repeat"/>
    <property type="match status" value="1"/>
</dbReference>